<feature type="transmembrane region" description="Helical" evidence="8">
    <location>
        <begin position="375"/>
        <end position="393"/>
    </location>
</feature>
<evidence type="ECO:0000256" key="7">
    <source>
        <dbReference type="ARBA" id="ARBA00023136"/>
    </source>
</evidence>
<feature type="transmembrane region" description="Helical" evidence="8">
    <location>
        <begin position="154"/>
        <end position="178"/>
    </location>
</feature>
<evidence type="ECO:0000256" key="1">
    <source>
        <dbReference type="ARBA" id="ARBA00004141"/>
    </source>
</evidence>
<sequence>MLPFPITSSNHIEFHNPLNTVYHTHSESSLIIAQLSFIIAAATWVLWTSFMGIPISSSHCMAGSAMGFVIVIKGFDALHWVVLEKTLLSFLFTPIISGALALTICYLIHLTTTKKEFSNKRLTRTVSVIFLLSSALSTYGLLHGMSSDLGITPLPLHYSLCASLTVGLIIFLLVLFFIEPMLQAQVEHNVQKRALEHGMERDEKSFRVNRFKVKKINMLPKKFMISLDGETPITNHINLEGMDKMKEKASHKLRKYITSDLTGINEISRFSFGAALYFVCGFMAFFQSVENIRISVMPLNILMMVYRREAVDEKVPISPLLASYVTPVICLGIYYMGGSVLKTLSKDLGTLSVITALAAQFATTVIVNMACDFDVPHSISYCLLLAILFVSAIPKE</sequence>
<feature type="transmembrane region" description="Helical" evidence="8">
    <location>
        <begin position="88"/>
        <end position="110"/>
    </location>
</feature>
<dbReference type="GO" id="GO:0035435">
    <property type="term" value="P:phosphate ion transmembrane transport"/>
    <property type="evidence" value="ECO:0007669"/>
    <property type="project" value="TreeGrafter"/>
</dbReference>
<name>A0A1I7SGN4_BURXY</name>
<keyword evidence="6 8" id="KW-1133">Transmembrane helix</keyword>
<feature type="transmembrane region" description="Helical" evidence="8">
    <location>
        <begin position="62"/>
        <end position="82"/>
    </location>
</feature>
<dbReference type="GO" id="GO:0005315">
    <property type="term" value="F:phosphate transmembrane transporter activity"/>
    <property type="evidence" value="ECO:0007669"/>
    <property type="project" value="InterPro"/>
</dbReference>
<feature type="transmembrane region" description="Helical" evidence="8">
    <location>
        <begin position="316"/>
        <end position="336"/>
    </location>
</feature>
<proteinExistence type="inferred from homology"/>
<reference evidence="10" key="1">
    <citation type="submission" date="2016-11" db="UniProtKB">
        <authorList>
            <consortium name="WormBaseParasite"/>
        </authorList>
    </citation>
    <scope>IDENTIFICATION</scope>
</reference>
<evidence type="ECO:0000256" key="6">
    <source>
        <dbReference type="ARBA" id="ARBA00022989"/>
    </source>
</evidence>
<dbReference type="Proteomes" id="UP000095284">
    <property type="component" value="Unplaced"/>
</dbReference>
<keyword evidence="7 8" id="KW-0472">Membrane</keyword>
<comment type="function">
    <text evidence="8">Sodium-phosphate symporter.</text>
</comment>
<evidence type="ECO:0000256" key="5">
    <source>
        <dbReference type="ARBA" id="ARBA00022692"/>
    </source>
</evidence>
<evidence type="ECO:0000256" key="4">
    <source>
        <dbReference type="ARBA" id="ARBA00022592"/>
    </source>
</evidence>
<dbReference type="GO" id="GO:0016020">
    <property type="term" value="C:membrane"/>
    <property type="evidence" value="ECO:0007669"/>
    <property type="project" value="UniProtKB-SubCell"/>
</dbReference>
<evidence type="ECO:0000313" key="10">
    <source>
        <dbReference type="WBParaSite" id="BXY_1219900.1"/>
    </source>
</evidence>
<evidence type="ECO:0000313" key="9">
    <source>
        <dbReference type="Proteomes" id="UP000095284"/>
    </source>
</evidence>
<dbReference type="WBParaSite" id="BXY_1219900.1">
    <property type="protein sequence ID" value="BXY_1219900.1"/>
    <property type="gene ID" value="BXY_1219900"/>
</dbReference>
<dbReference type="Pfam" id="PF01384">
    <property type="entry name" value="PHO4"/>
    <property type="match status" value="1"/>
</dbReference>
<feature type="transmembrane region" description="Helical" evidence="8">
    <location>
        <begin position="348"/>
        <end position="369"/>
    </location>
</feature>
<feature type="transmembrane region" description="Helical" evidence="8">
    <location>
        <begin position="31"/>
        <end position="50"/>
    </location>
</feature>
<feature type="transmembrane region" description="Helical" evidence="8">
    <location>
        <begin position="122"/>
        <end position="142"/>
    </location>
</feature>
<protein>
    <recommendedName>
        <fullName evidence="8">Phosphate transporter</fullName>
    </recommendedName>
</protein>
<keyword evidence="3 8" id="KW-0813">Transport</keyword>
<dbReference type="AlphaFoldDB" id="A0A1I7SGN4"/>
<organism evidence="9 10">
    <name type="scientific">Bursaphelenchus xylophilus</name>
    <name type="common">Pinewood nematode worm</name>
    <name type="synonym">Aphelenchoides xylophilus</name>
    <dbReference type="NCBI Taxonomy" id="6326"/>
    <lineage>
        <taxon>Eukaryota</taxon>
        <taxon>Metazoa</taxon>
        <taxon>Ecdysozoa</taxon>
        <taxon>Nematoda</taxon>
        <taxon>Chromadorea</taxon>
        <taxon>Rhabditida</taxon>
        <taxon>Tylenchina</taxon>
        <taxon>Tylenchomorpha</taxon>
        <taxon>Aphelenchoidea</taxon>
        <taxon>Aphelenchoididae</taxon>
        <taxon>Bursaphelenchus</taxon>
    </lineage>
</organism>
<comment type="subcellular location">
    <subcellularLocation>
        <location evidence="1 8">Membrane</location>
        <topology evidence="1 8">Multi-pass membrane protein</topology>
    </subcellularLocation>
</comment>
<keyword evidence="5 8" id="KW-0812">Transmembrane</keyword>
<comment type="similarity">
    <text evidence="2 8">Belongs to the inorganic phosphate transporter (PiT) (TC 2.A.20) family.</text>
</comment>
<evidence type="ECO:0000256" key="8">
    <source>
        <dbReference type="RuleBase" id="RU363058"/>
    </source>
</evidence>
<accession>A0A1I7SGN4</accession>
<dbReference type="InterPro" id="IPR001204">
    <property type="entry name" value="Phos_transporter"/>
</dbReference>
<evidence type="ECO:0000256" key="3">
    <source>
        <dbReference type="ARBA" id="ARBA00022448"/>
    </source>
</evidence>
<feature type="transmembrane region" description="Helical" evidence="8">
    <location>
        <begin position="274"/>
        <end position="296"/>
    </location>
</feature>
<keyword evidence="4 8" id="KW-0592">Phosphate transport</keyword>
<dbReference type="PANTHER" id="PTHR11101:SF80">
    <property type="entry name" value="PHOSPHATE TRANSPORTER"/>
    <property type="match status" value="1"/>
</dbReference>
<dbReference type="PANTHER" id="PTHR11101">
    <property type="entry name" value="PHOSPHATE TRANSPORTER"/>
    <property type="match status" value="1"/>
</dbReference>
<evidence type="ECO:0000256" key="2">
    <source>
        <dbReference type="ARBA" id="ARBA00009916"/>
    </source>
</evidence>